<accession>T0LAM1</accession>
<dbReference type="HOGENOM" id="CLU_1199721_0_0_1"/>
<dbReference type="EMBL" id="AMYD01003765">
    <property type="protein sequence ID" value="EQB45290.1"/>
    <property type="molecule type" value="Genomic_DNA"/>
</dbReference>
<reference evidence="2" key="1">
    <citation type="journal article" date="2013" name="Mol. Plant Microbe Interact.">
        <title>Global aspects of pacC regulation of pathogenicity genes in Colletotrichum gloeosporioides as revealed by transcriptome analysis.</title>
        <authorList>
            <person name="Alkan N."/>
            <person name="Meng X."/>
            <person name="Friedlander G."/>
            <person name="Reuveni E."/>
            <person name="Sukno S."/>
            <person name="Sherman A."/>
            <person name="Thon M."/>
            <person name="Fluhr R."/>
            <person name="Prusky D."/>
        </authorList>
    </citation>
    <scope>NUCLEOTIDE SEQUENCE [LARGE SCALE GENOMIC DNA]</scope>
    <source>
        <strain evidence="2">Cg-14</strain>
    </source>
</reference>
<name>T0LAM1_COLGC</name>
<dbReference type="Proteomes" id="UP000015530">
    <property type="component" value="Unassembled WGS sequence"/>
</dbReference>
<dbReference type="STRING" id="1237896.T0LAM1"/>
<organism evidence="1 2">
    <name type="scientific">Colletotrichum gloeosporioides (strain Cg-14)</name>
    <name type="common">Anthracnose fungus</name>
    <name type="synonym">Glomerella cingulata</name>
    <dbReference type="NCBI Taxonomy" id="1237896"/>
    <lineage>
        <taxon>Eukaryota</taxon>
        <taxon>Fungi</taxon>
        <taxon>Dikarya</taxon>
        <taxon>Ascomycota</taxon>
        <taxon>Pezizomycotina</taxon>
        <taxon>Sordariomycetes</taxon>
        <taxon>Hypocreomycetidae</taxon>
        <taxon>Glomerellales</taxon>
        <taxon>Glomerellaceae</taxon>
        <taxon>Colletotrichum</taxon>
        <taxon>Colletotrichum gloeosporioides species complex</taxon>
    </lineage>
</organism>
<sequence length="231" mass="25978">MGWPNVGGGQKWVWDVSDRRGNRPESFKSAAESLLQKITSKETLRKLVEVASSRGQLDSLQTGLCDLSSEGDNVYRSVSTISTFVDNCEHGAGYIRICKFYGLLKIAEMLERRRMETARQRVDSADYDRILQCKGLPINQRTRAELRQQVKLGRQLQKICGPNVGLICLLAVGVSNIKSIANVEVTDMEWFHQAVKRYHAICEFGRKCLQSLVSGVDLDPGEIRELDTLTQ</sequence>
<gene>
    <name evidence="1" type="ORF">CGLO_15857</name>
</gene>
<protein>
    <submittedName>
        <fullName evidence="1">Uncharacterized protein</fullName>
    </submittedName>
</protein>
<evidence type="ECO:0000313" key="2">
    <source>
        <dbReference type="Proteomes" id="UP000015530"/>
    </source>
</evidence>
<dbReference type="AlphaFoldDB" id="T0LAM1"/>
<comment type="caution">
    <text evidence="1">The sequence shown here is derived from an EMBL/GenBank/DDBJ whole genome shotgun (WGS) entry which is preliminary data.</text>
</comment>
<proteinExistence type="predicted"/>
<evidence type="ECO:0000313" key="1">
    <source>
        <dbReference type="EMBL" id="EQB45290.1"/>
    </source>
</evidence>